<proteinExistence type="predicted"/>
<protein>
    <submittedName>
        <fullName evidence="2">Necrosis inducing protein</fullName>
    </submittedName>
</protein>
<name>A0AAN7H6P7_9PEZI</name>
<dbReference type="Proteomes" id="UP001301958">
    <property type="component" value="Unassembled WGS sequence"/>
</dbReference>
<dbReference type="PANTHER" id="PTHR33657">
    <property type="entry name" value="DOMAIN PROTEIN, PUTATIVE (AFU_ORTHOLOGUE AFUA_5G00600)-RELATED"/>
    <property type="match status" value="1"/>
</dbReference>
<sequence length="260" mass="29033">ISTGAFLLGSLLSAVANGTPLITTRDRLEPLPNNASGLEKMYQPVMDFDTDGCYAAAAISPSGSINGGQLAGARPESDCRHNGALFQSNVYSRARCNNGWCAIMYEYYFEKDQMMLGSLLGGHRHDWENTVVFVDMKENKVKRVSPSCHDKYEKPTHSPQMFNSHPKVVYHKHEGRTHCIRNANVDDDKNIENHTKGWFQGKLVGWEGWPHQWMRDTVTNGWTWSRDGGIRPKFGDRDFADRLAKAAGDGVPGFDPNVDG</sequence>
<comment type="caution">
    <text evidence="2">The sequence shown here is derived from an EMBL/GenBank/DDBJ whole genome shotgun (WGS) entry which is preliminary data.</text>
</comment>
<dbReference type="InterPro" id="IPR008701">
    <property type="entry name" value="NPP1"/>
</dbReference>
<organism evidence="2 3">
    <name type="scientific">Podospora fimiseda</name>
    <dbReference type="NCBI Taxonomy" id="252190"/>
    <lineage>
        <taxon>Eukaryota</taxon>
        <taxon>Fungi</taxon>
        <taxon>Dikarya</taxon>
        <taxon>Ascomycota</taxon>
        <taxon>Pezizomycotina</taxon>
        <taxon>Sordariomycetes</taxon>
        <taxon>Sordariomycetidae</taxon>
        <taxon>Sordariales</taxon>
        <taxon>Podosporaceae</taxon>
        <taxon>Podospora</taxon>
    </lineage>
</organism>
<feature type="non-terminal residue" evidence="2">
    <location>
        <position position="1"/>
    </location>
</feature>
<evidence type="ECO:0000256" key="1">
    <source>
        <dbReference type="SAM" id="SignalP"/>
    </source>
</evidence>
<keyword evidence="1" id="KW-0732">Signal</keyword>
<evidence type="ECO:0000313" key="2">
    <source>
        <dbReference type="EMBL" id="KAK4230059.1"/>
    </source>
</evidence>
<dbReference type="PIRSF" id="PIRSF029958">
    <property type="entry name" value="Necrosis-inducing_protein"/>
    <property type="match status" value="1"/>
</dbReference>
<feature type="signal peptide" evidence="1">
    <location>
        <begin position="1"/>
        <end position="18"/>
    </location>
</feature>
<reference evidence="2" key="1">
    <citation type="journal article" date="2023" name="Mol. Phylogenet. Evol.">
        <title>Genome-scale phylogeny and comparative genomics of the fungal order Sordariales.</title>
        <authorList>
            <person name="Hensen N."/>
            <person name="Bonometti L."/>
            <person name="Westerberg I."/>
            <person name="Brannstrom I.O."/>
            <person name="Guillou S."/>
            <person name="Cros-Aarteil S."/>
            <person name="Calhoun S."/>
            <person name="Haridas S."/>
            <person name="Kuo A."/>
            <person name="Mondo S."/>
            <person name="Pangilinan J."/>
            <person name="Riley R."/>
            <person name="LaButti K."/>
            <person name="Andreopoulos B."/>
            <person name="Lipzen A."/>
            <person name="Chen C."/>
            <person name="Yan M."/>
            <person name="Daum C."/>
            <person name="Ng V."/>
            <person name="Clum A."/>
            <person name="Steindorff A."/>
            <person name="Ohm R.A."/>
            <person name="Martin F."/>
            <person name="Silar P."/>
            <person name="Natvig D.O."/>
            <person name="Lalanne C."/>
            <person name="Gautier V."/>
            <person name="Ament-Velasquez S.L."/>
            <person name="Kruys A."/>
            <person name="Hutchinson M.I."/>
            <person name="Powell A.J."/>
            <person name="Barry K."/>
            <person name="Miller A.N."/>
            <person name="Grigoriev I.V."/>
            <person name="Debuchy R."/>
            <person name="Gladieux P."/>
            <person name="Hiltunen Thoren M."/>
            <person name="Johannesson H."/>
        </authorList>
    </citation>
    <scope>NUCLEOTIDE SEQUENCE</scope>
    <source>
        <strain evidence="2">CBS 990.96</strain>
    </source>
</reference>
<accession>A0AAN7H6P7</accession>
<dbReference type="PANTHER" id="PTHR33657:SF6">
    <property type="entry name" value="SECRETED PROTEIN"/>
    <property type="match status" value="1"/>
</dbReference>
<dbReference type="AlphaFoldDB" id="A0AAN7H6P7"/>
<reference evidence="2" key="2">
    <citation type="submission" date="2023-05" db="EMBL/GenBank/DDBJ databases">
        <authorList>
            <consortium name="Lawrence Berkeley National Laboratory"/>
            <person name="Steindorff A."/>
            <person name="Hensen N."/>
            <person name="Bonometti L."/>
            <person name="Westerberg I."/>
            <person name="Brannstrom I.O."/>
            <person name="Guillou S."/>
            <person name="Cros-Aarteil S."/>
            <person name="Calhoun S."/>
            <person name="Haridas S."/>
            <person name="Kuo A."/>
            <person name="Mondo S."/>
            <person name="Pangilinan J."/>
            <person name="Riley R."/>
            <person name="Labutti K."/>
            <person name="Andreopoulos B."/>
            <person name="Lipzen A."/>
            <person name="Chen C."/>
            <person name="Yanf M."/>
            <person name="Daum C."/>
            <person name="Ng V."/>
            <person name="Clum A."/>
            <person name="Ohm R."/>
            <person name="Martin F."/>
            <person name="Silar P."/>
            <person name="Natvig D."/>
            <person name="Lalanne C."/>
            <person name="Gautier V."/>
            <person name="Ament-Velasquez S.L."/>
            <person name="Kruys A."/>
            <person name="Hutchinson M.I."/>
            <person name="Powell A.J."/>
            <person name="Barry K."/>
            <person name="Miller A.N."/>
            <person name="Grigoriev I.V."/>
            <person name="Debuchy R."/>
            <person name="Gladieux P."/>
            <person name="Thoren M.H."/>
            <person name="Johannesson H."/>
        </authorList>
    </citation>
    <scope>NUCLEOTIDE SEQUENCE</scope>
    <source>
        <strain evidence="2">CBS 990.96</strain>
    </source>
</reference>
<feature type="chain" id="PRO_5042911373" evidence="1">
    <location>
        <begin position="19"/>
        <end position="260"/>
    </location>
</feature>
<dbReference type="EMBL" id="MU865302">
    <property type="protein sequence ID" value="KAK4230059.1"/>
    <property type="molecule type" value="Genomic_DNA"/>
</dbReference>
<dbReference type="Pfam" id="PF05630">
    <property type="entry name" value="NPP1"/>
    <property type="match status" value="1"/>
</dbReference>
<evidence type="ECO:0000313" key="3">
    <source>
        <dbReference type="Proteomes" id="UP001301958"/>
    </source>
</evidence>
<gene>
    <name evidence="2" type="ORF">QBC38DRAFT_328615</name>
</gene>
<feature type="non-terminal residue" evidence="2">
    <location>
        <position position="260"/>
    </location>
</feature>
<keyword evidence="3" id="KW-1185">Reference proteome</keyword>